<evidence type="ECO:0000256" key="1">
    <source>
        <dbReference type="ARBA" id="ARBA00023015"/>
    </source>
</evidence>
<dbReference type="SMART" id="SM00342">
    <property type="entry name" value="HTH_ARAC"/>
    <property type="match status" value="1"/>
</dbReference>
<keyword evidence="3" id="KW-0804">Transcription</keyword>
<dbReference type="AlphaFoldDB" id="A0A494XT34"/>
<dbReference type="GO" id="GO:0043565">
    <property type="term" value="F:sequence-specific DNA binding"/>
    <property type="evidence" value="ECO:0007669"/>
    <property type="project" value="InterPro"/>
</dbReference>
<evidence type="ECO:0000313" key="6">
    <source>
        <dbReference type="Proteomes" id="UP000282076"/>
    </source>
</evidence>
<organism evidence="5 6">
    <name type="scientific">Cohnella endophytica</name>
    <dbReference type="NCBI Taxonomy" id="2419778"/>
    <lineage>
        <taxon>Bacteria</taxon>
        <taxon>Bacillati</taxon>
        <taxon>Bacillota</taxon>
        <taxon>Bacilli</taxon>
        <taxon>Bacillales</taxon>
        <taxon>Paenibacillaceae</taxon>
        <taxon>Cohnella</taxon>
    </lineage>
</organism>
<accession>A0A494XT34</accession>
<dbReference type="SUPFAM" id="SSF51182">
    <property type="entry name" value="RmlC-like cupins"/>
    <property type="match status" value="1"/>
</dbReference>
<reference evidence="5 6" key="1">
    <citation type="submission" date="2018-10" db="EMBL/GenBank/DDBJ databases">
        <title>Cohnella sp. M2MS4P-1, whole genome shotgun sequence.</title>
        <authorList>
            <person name="Tuo L."/>
        </authorList>
    </citation>
    <scope>NUCLEOTIDE SEQUENCE [LARGE SCALE GENOMIC DNA]</scope>
    <source>
        <strain evidence="5 6">M2MS4P-1</strain>
    </source>
</reference>
<name>A0A494XT34_9BACL</name>
<dbReference type="SUPFAM" id="SSF46689">
    <property type="entry name" value="Homeodomain-like"/>
    <property type="match status" value="2"/>
</dbReference>
<feature type="domain" description="HTH araC/xylS-type" evidence="4">
    <location>
        <begin position="174"/>
        <end position="272"/>
    </location>
</feature>
<sequence>MSAKPMDWVQGPWTVELHTISRSTYDGLRLDDVVFPHWIISYVQEGNVRTGSGGEFHRVKAGEVMLHPPNLPFTEHADGRGAHLWLQASILCSHHLDLLQLYRVSPVVAIPEPVKFEKVFFQLQSAWSNRKQSFRDLKLTSGMLQLTEQILAGWENAGSVERSEAYESEGNRYARLVGHMSSRLADKLDREQLAAYVRLSPNYLDRVFQAEYGLTPMQMLRDLRLKHSRLLLQRSEETLESIALQCGMNDASYLCKQFKKHYGMLPGQYRELALSAQAEDLYGGTAGGVRRHYR</sequence>
<evidence type="ECO:0000313" key="5">
    <source>
        <dbReference type="EMBL" id="RKP52982.1"/>
    </source>
</evidence>
<dbReference type="GO" id="GO:0003700">
    <property type="term" value="F:DNA-binding transcription factor activity"/>
    <property type="evidence" value="ECO:0007669"/>
    <property type="project" value="InterPro"/>
</dbReference>
<protein>
    <submittedName>
        <fullName evidence="5">AraC family transcriptional regulator</fullName>
    </submittedName>
</protein>
<evidence type="ECO:0000256" key="3">
    <source>
        <dbReference type="ARBA" id="ARBA00023163"/>
    </source>
</evidence>
<keyword evidence="1" id="KW-0805">Transcription regulation</keyword>
<dbReference type="PANTHER" id="PTHR46796">
    <property type="entry name" value="HTH-TYPE TRANSCRIPTIONAL ACTIVATOR RHAS-RELATED"/>
    <property type="match status" value="1"/>
</dbReference>
<dbReference type="PROSITE" id="PS00041">
    <property type="entry name" value="HTH_ARAC_FAMILY_1"/>
    <property type="match status" value="1"/>
</dbReference>
<dbReference type="Gene3D" id="1.10.10.60">
    <property type="entry name" value="Homeodomain-like"/>
    <property type="match status" value="1"/>
</dbReference>
<evidence type="ECO:0000259" key="4">
    <source>
        <dbReference type="PROSITE" id="PS01124"/>
    </source>
</evidence>
<keyword evidence="6" id="KW-1185">Reference proteome</keyword>
<dbReference type="RefSeq" id="WP_120977726.1">
    <property type="nucleotide sequence ID" value="NZ_RBZM01000006.1"/>
</dbReference>
<comment type="caution">
    <text evidence="5">The sequence shown here is derived from an EMBL/GenBank/DDBJ whole genome shotgun (WGS) entry which is preliminary data.</text>
</comment>
<gene>
    <name evidence="5" type="ORF">D7Z26_14655</name>
</gene>
<dbReference type="InterPro" id="IPR018060">
    <property type="entry name" value="HTH_AraC"/>
</dbReference>
<proteinExistence type="predicted"/>
<dbReference type="InterPro" id="IPR011051">
    <property type="entry name" value="RmlC_Cupin_sf"/>
</dbReference>
<dbReference type="InterPro" id="IPR018062">
    <property type="entry name" value="HTH_AraC-typ_CS"/>
</dbReference>
<dbReference type="InterPro" id="IPR009057">
    <property type="entry name" value="Homeodomain-like_sf"/>
</dbReference>
<dbReference type="Pfam" id="PF12833">
    <property type="entry name" value="HTH_18"/>
    <property type="match status" value="1"/>
</dbReference>
<dbReference type="PANTHER" id="PTHR46796:SF2">
    <property type="entry name" value="TRANSCRIPTIONAL REGULATORY PROTEIN"/>
    <property type="match status" value="1"/>
</dbReference>
<keyword evidence="2" id="KW-0238">DNA-binding</keyword>
<dbReference type="InterPro" id="IPR050204">
    <property type="entry name" value="AraC_XylS_family_regulators"/>
</dbReference>
<dbReference type="PROSITE" id="PS01124">
    <property type="entry name" value="HTH_ARAC_FAMILY_2"/>
    <property type="match status" value="1"/>
</dbReference>
<dbReference type="EMBL" id="RBZM01000006">
    <property type="protein sequence ID" value="RKP52982.1"/>
    <property type="molecule type" value="Genomic_DNA"/>
</dbReference>
<dbReference type="Proteomes" id="UP000282076">
    <property type="component" value="Unassembled WGS sequence"/>
</dbReference>
<dbReference type="OrthoDB" id="2618294at2"/>
<evidence type="ECO:0000256" key="2">
    <source>
        <dbReference type="ARBA" id="ARBA00023125"/>
    </source>
</evidence>